<evidence type="ECO:0000256" key="7">
    <source>
        <dbReference type="ARBA" id="ARBA00022756"/>
    </source>
</evidence>
<dbReference type="GO" id="GO:0032259">
    <property type="term" value="P:methylation"/>
    <property type="evidence" value="ECO:0007669"/>
    <property type="project" value="UniProtKB-KW"/>
</dbReference>
<protein>
    <recommendedName>
        <fullName evidence="3 8">Malonyl-[acyl-carrier protein] O-methyltransferase</fullName>
        <shortName evidence="8">Malonyl-ACP O-methyltransferase</shortName>
        <ecNumber evidence="3 8">2.1.1.197</ecNumber>
    </recommendedName>
    <alternativeName>
        <fullName evidence="8">Biotin synthesis protein BioC</fullName>
    </alternativeName>
</protein>
<dbReference type="SUPFAM" id="SSF53335">
    <property type="entry name" value="S-adenosyl-L-methionine-dependent methyltransferases"/>
    <property type="match status" value="1"/>
</dbReference>
<dbReference type="PANTHER" id="PTHR13090">
    <property type="entry name" value="ARGININE-HYDROXYLASE NDUFAF5, MITOCHONDRIAL"/>
    <property type="match status" value="1"/>
</dbReference>
<feature type="domain" description="Methyltransferase type 11" evidence="9">
    <location>
        <begin position="62"/>
        <end position="153"/>
    </location>
</feature>
<organism evidence="10 11">
    <name type="scientific">Candidatus Competibacter phosphatis</name>
    <dbReference type="NCBI Taxonomy" id="221280"/>
    <lineage>
        <taxon>Bacteria</taxon>
        <taxon>Pseudomonadati</taxon>
        <taxon>Pseudomonadota</taxon>
        <taxon>Gammaproteobacteria</taxon>
        <taxon>Candidatus Competibacteraceae</taxon>
        <taxon>Candidatus Competibacter</taxon>
    </lineage>
</organism>
<dbReference type="RefSeq" id="WP_169247408.1">
    <property type="nucleotide sequence ID" value="NZ_SPMZ01000008.1"/>
</dbReference>
<evidence type="ECO:0000256" key="4">
    <source>
        <dbReference type="ARBA" id="ARBA00022603"/>
    </source>
</evidence>
<dbReference type="InterPro" id="IPR011814">
    <property type="entry name" value="BioC"/>
</dbReference>
<evidence type="ECO:0000256" key="8">
    <source>
        <dbReference type="HAMAP-Rule" id="MF_00835"/>
    </source>
</evidence>
<dbReference type="EC" id="2.1.1.197" evidence="3 8"/>
<accession>A0ABX1THI4</accession>
<comment type="function">
    <text evidence="8">Converts the free carboxyl group of a malonyl-thioester to its methyl ester by transfer of a methyl group from S-adenosyl-L-methionine (SAM). It allows to synthesize pimeloyl-ACP via the fatty acid synthetic pathway.</text>
</comment>
<dbReference type="PANTHER" id="PTHR13090:SF1">
    <property type="entry name" value="ARGININE-HYDROXYLASE NDUFAF5, MITOCHONDRIAL"/>
    <property type="match status" value="1"/>
</dbReference>
<keyword evidence="6 8" id="KW-0949">S-adenosyl-L-methionine</keyword>
<dbReference type="InterPro" id="IPR050602">
    <property type="entry name" value="Malonyl-ACP_OMT"/>
</dbReference>
<name>A0ABX1THI4_9GAMM</name>
<dbReference type="CDD" id="cd02440">
    <property type="entry name" value="AdoMet_MTases"/>
    <property type="match status" value="1"/>
</dbReference>
<dbReference type="Proteomes" id="UP000760480">
    <property type="component" value="Unassembled WGS sequence"/>
</dbReference>
<dbReference type="InterPro" id="IPR029063">
    <property type="entry name" value="SAM-dependent_MTases_sf"/>
</dbReference>
<dbReference type="Gene3D" id="3.40.50.150">
    <property type="entry name" value="Vaccinia Virus protein VP39"/>
    <property type="match status" value="1"/>
</dbReference>
<keyword evidence="11" id="KW-1185">Reference proteome</keyword>
<dbReference type="InterPro" id="IPR013216">
    <property type="entry name" value="Methyltransf_11"/>
</dbReference>
<gene>
    <name evidence="8 10" type="primary">bioC</name>
    <name evidence="10" type="ORF">E4P82_02430</name>
</gene>
<proteinExistence type="inferred from homology"/>
<dbReference type="GO" id="GO:0102130">
    <property type="term" value="F:malonyl-CoA methyltransferase activity"/>
    <property type="evidence" value="ECO:0007669"/>
    <property type="project" value="UniProtKB-EC"/>
</dbReference>
<evidence type="ECO:0000313" key="11">
    <source>
        <dbReference type="Proteomes" id="UP000760480"/>
    </source>
</evidence>
<dbReference type="NCBIfam" id="TIGR02072">
    <property type="entry name" value="BioC"/>
    <property type="match status" value="1"/>
</dbReference>
<evidence type="ECO:0000256" key="2">
    <source>
        <dbReference type="ARBA" id="ARBA00004746"/>
    </source>
</evidence>
<sequence length="272" mass="29697">MTVPIALTSPPVALPAKQRIRQAFDRAAATYDAAADVQREVCDRLAICFQQAGIDLDPEAILDAGCGTGYGAFWLRQRWPRAQLALIDFAPGMLVTARAHGTGAALVCADIEALPLIGGGFDLYWSSLAWQWNDPGWCLAEARRVLKAGGALAVATLGTDNFPELRHAFAAIDEYSHVLTMAPPERLLADCAAGGWKVLIWQRQPVCRHYPDLRTLLRAVKAVGAREVEQRRPTPLSRGAWQAIAARYERLREAAGLPLTYDAVWLIATRTG</sequence>
<keyword evidence="5 8" id="KW-0808">Transferase</keyword>
<evidence type="ECO:0000313" key="10">
    <source>
        <dbReference type="EMBL" id="NMQ18152.1"/>
    </source>
</evidence>
<reference evidence="10 11" key="1">
    <citation type="submission" date="2019-03" db="EMBL/GenBank/DDBJ databases">
        <title>Metabolic reconstructions from genomes of highly enriched 'Candidatus Accumulibacter' and 'Candidatus Competibacter' bioreactor populations.</title>
        <authorList>
            <person name="Annavajhala M.K."/>
            <person name="Welles L."/>
            <person name="Abbas B."/>
            <person name="Sorokin D."/>
            <person name="Park H."/>
            <person name="Van Loosdrecht M."/>
            <person name="Chandran K."/>
        </authorList>
    </citation>
    <scope>NUCLEOTIDE SEQUENCE [LARGE SCALE GENOMIC DNA]</scope>
    <source>
        <strain evidence="10 11">SBR_G</strain>
    </source>
</reference>
<evidence type="ECO:0000256" key="5">
    <source>
        <dbReference type="ARBA" id="ARBA00022679"/>
    </source>
</evidence>
<dbReference type="HAMAP" id="MF_00835">
    <property type="entry name" value="BioC"/>
    <property type="match status" value="1"/>
</dbReference>
<keyword evidence="4 8" id="KW-0489">Methyltransferase</keyword>
<keyword evidence="7 8" id="KW-0093">Biotin biosynthesis</keyword>
<comment type="similarity">
    <text evidence="8">Belongs to the methyltransferase superfamily.</text>
</comment>
<comment type="caution">
    <text evidence="10">The sequence shown here is derived from an EMBL/GenBank/DDBJ whole genome shotgun (WGS) entry which is preliminary data.</text>
</comment>
<comment type="pathway">
    <text evidence="2 8">Cofactor biosynthesis; biotin biosynthesis.</text>
</comment>
<evidence type="ECO:0000256" key="6">
    <source>
        <dbReference type="ARBA" id="ARBA00022691"/>
    </source>
</evidence>
<evidence type="ECO:0000256" key="3">
    <source>
        <dbReference type="ARBA" id="ARBA00012327"/>
    </source>
</evidence>
<evidence type="ECO:0000259" key="9">
    <source>
        <dbReference type="Pfam" id="PF08241"/>
    </source>
</evidence>
<dbReference type="Pfam" id="PF08241">
    <property type="entry name" value="Methyltransf_11"/>
    <property type="match status" value="1"/>
</dbReference>
<evidence type="ECO:0000256" key="1">
    <source>
        <dbReference type="ARBA" id="ARBA00000852"/>
    </source>
</evidence>
<dbReference type="EMBL" id="SPMZ01000008">
    <property type="protein sequence ID" value="NMQ18152.1"/>
    <property type="molecule type" value="Genomic_DNA"/>
</dbReference>
<comment type="catalytic activity">
    <reaction evidence="1 8">
        <text>malonyl-[ACP] + S-adenosyl-L-methionine = malonyl-[ACP] methyl ester + S-adenosyl-L-homocysteine</text>
        <dbReference type="Rhea" id="RHEA:17105"/>
        <dbReference type="Rhea" id="RHEA-COMP:9623"/>
        <dbReference type="Rhea" id="RHEA-COMP:9954"/>
        <dbReference type="ChEBI" id="CHEBI:57856"/>
        <dbReference type="ChEBI" id="CHEBI:59789"/>
        <dbReference type="ChEBI" id="CHEBI:78449"/>
        <dbReference type="ChEBI" id="CHEBI:78845"/>
        <dbReference type="EC" id="2.1.1.197"/>
    </reaction>
</comment>